<dbReference type="PANTHER" id="PTHR39515:SF2">
    <property type="entry name" value="HTH-TYPE TRANSCRIPTIONAL REGULATOR RV0880"/>
    <property type="match status" value="1"/>
</dbReference>
<dbReference type="RefSeq" id="WP_345666591.1">
    <property type="nucleotide sequence ID" value="NZ_BAABKC010000002.1"/>
</dbReference>
<feature type="domain" description="HTH marR-type" evidence="5">
    <location>
        <begin position="34"/>
        <end position="170"/>
    </location>
</feature>
<keyword evidence="7" id="KW-1185">Reference proteome</keyword>
<evidence type="ECO:0000259" key="5">
    <source>
        <dbReference type="PROSITE" id="PS50995"/>
    </source>
</evidence>
<dbReference type="PRINTS" id="PR00598">
    <property type="entry name" value="HTHMARR"/>
</dbReference>
<dbReference type="EMBL" id="BAABKC010000002">
    <property type="protein sequence ID" value="GAA5041724.1"/>
    <property type="molecule type" value="Genomic_DNA"/>
</dbReference>
<keyword evidence="2" id="KW-0238">DNA-binding</keyword>
<reference evidence="7" key="1">
    <citation type="journal article" date="2019" name="Int. J. Syst. Evol. Microbiol.">
        <title>The Global Catalogue of Microorganisms (GCM) 10K type strain sequencing project: providing services to taxonomists for standard genome sequencing and annotation.</title>
        <authorList>
            <consortium name="The Broad Institute Genomics Platform"/>
            <consortium name="The Broad Institute Genome Sequencing Center for Infectious Disease"/>
            <person name="Wu L."/>
            <person name="Ma J."/>
        </authorList>
    </citation>
    <scope>NUCLEOTIDE SEQUENCE [LARGE SCALE GENOMIC DNA]</scope>
    <source>
        <strain evidence="7">JCM 18410</strain>
    </source>
</reference>
<proteinExistence type="predicted"/>
<dbReference type="InterPro" id="IPR000835">
    <property type="entry name" value="HTH_MarR-typ"/>
</dbReference>
<dbReference type="Gene3D" id="1.10.10.10">
    <property type="entry name" value="Winged helix-like DNA-binding domain superfamily/Winged helix DNA-binding domain"/>
    <property type="match status" value="1"/>
</dbReference>
<dbReference type="InterPro" id="IPR023187">
    <property type="entry name" value="Tscrpt_reg_MarR-type_CS"/>
</dbReference>
<dbReference type="PANTHER" id="PTHR39515">
    <property type="entry name" value="CONSERVED PROTEIN"/>
    <property type="match status" value="1"/>
</dbReference>
<dbReference type="PROSITE" id="PS01117">
    <property type="entry name" value="HTH_MARR_1"/>
    <property type="match status" value="1"/>
</dbReference>
<accession>A0ABP9JQN4</accession>
<evidence type="ECO:0000313" key="7">
    <source>
        <dbReference type="Proteomes" id="UP001500124"/>
    </source>
</evidence>
<gene>
    <name evidence="6" type="ORF">GCM10023336_02110</name>
</gene>
<protein>
    <submittedName>
        <fullName evidence="6">MarR family transcriptional regulator</fullName>
    </submittedName>
</protein>
<name>A0ABP9JQN4_9ACTN</name>
<keyword evidence="3" id="KW-0804">Transcription</keyword>
<dbReference type="Proteomes" id="UP001500124">
    <property type="component" value="Unassembled WGS sequence"/>
</dbReference>
<comment type="caution">
    <text evidence="6">The sequence shown here is derived from an EMBL/GenBank/DDBJ whole genome shotgun (WGS) entry which is preliminary data.</text>
</comment>
<evidence type="ECO:0000256" key="1">
    <source>
        <dbReference type="ARBA" id="ARBA00023015"/>
    </source>
</evidence>
<keyword evidence="1" id="KW-0805">Transcription regulation</keyword>
<dbReference type="InterPro" id="IPR052526">
    <property type="entry name" value="HTH-type_Bedaq_tolerance"/>
</dbReference>
<organism evidence="6 7">
    <name type="scientific">Streptomyces similanensis</name>
    <dbReference type="NCBI Taxonomy" id="1274988"/>
    <lineage>
        <taxon>Bacteria</taxon>
        <taxon>Bacillati</taxon>
        <taxon>Actinomycetota</taxon>
        <taxon>Actinomycetes</taxon>
        <taxon>Kitasatosporales</taxon>
        <taxon>Streptomycetaceae</taxon>
        <taxon>Streptomyces</taxon>
    </lineage>
</organism>
<dbReference type="SUPFAM" id="SSF46785">
    <property type="entry name" value="Winged helix' DNA-binding domain"/>
    <property type="match status" value="1"/>
</dbReference>
<feature type="region of interest" description="Disordered" evidence="4">
    <location>
        <begin position="1"/>
        <end position="28"/>
    </location>
</feature>
<evidence type="ECO:0000256" key="4">
    <source>
        <dbReference type="SAM" id="MobiDB-lite"/>
    </source>
</evidence>
<dbReference type="Pfam" id="PF01047">
    <property type="entry name" value="MarR"/>
    <property type="match status" value="1"/>
</dbReference>
<dbReference type="PROSITE" id="PS50995">
    <property type="entry name" value="HTH_MARR_2"/>
    <property type="match status" value="1"/>
</dbReference>
<evidence type="ECO:0000313" key="6">
    <source>
        <dbReference type="EMBL" id="GAA5041724.1"/>
    </source>
</evidence>
<evidence type="ECO:0000256" key="3">
    <source>
        <dbReference type="ARBA" id="ARBA00023163"/>
    </source>
</evidence>
<dbReference type="SMART" id="SM00347">
    <property type="entry name" value="HTH_MARR"/>
    <property type="match status" value="1"/>
</dbReference>
<sequence length="172" mass="18380">MTQQPGRQDRSAEAAEAAEATEATEATEAAATGEANLGGALYDAIGLVARRLRHSRAPGELSLPERSALSRLAAAGPASAAELARAEQVTAQAMGTVVNGLETRGFVRRRPDPHDRRRIIVSLTETGEDVLRRKREARGRQLATVLTERFTPAELQTLAAAAPLLERLGEHL</sequence>
<dbReference type="InterPro" id="IPR036388">
    <property type="entry name" value="WH-like_DNA-bd_sf"/>
</dbReference>
<feature type="compositionally biased region" description="Low complexity" evidence="4">
    <location>
        <begin position="14"/>
        <end position="28"/>
    </location>
</feature>
<evidence type="ECO:0000256" key="2">
    <source>
        <dbReference type="ARBA" id="ARBA00023125"/>
    </source>
</evidence>
<dbReference type="InterPro" id="IPR036390">
    <property type="entry name" value="WH_DNA-bd_sf"/>
</dbReference>